<dbReference type="InterPro" id="IPR016035">
    <property type="entry name" value="Acyl_Trfase/lysoPLipase"/>
</dbReference>
<dbReference type="InterPro" id="IPR050858">
    <property type="entry name" value="Mal-CoA-ACP_Trans/PKS_FabD"/>
</dbReference>
<evidence type="ECO:0000256" key="1">
    <source>
        <dbReference type="ARBA" id="ARBA00022679"/>
    </source>
</evidence>
<evidence type="ECO:0000259" key="6">
    <source>
        <dbReference type="SMART" id="SM00827"/>
    </source>
</evidence>
<dbReference type="SUPFAM" id="SSF55048">
    <property type="entry name" value="Probable ACP-binding domain of malonyl-CoA ACP transacylase"/>
    <property type="match status" value="1"/>
</dbReference>
<dbReference type="OrthoDB" id="9805460at2"/>
<protein>
    <recommendedName>
        <fullName evidence="4">Malonyl CoA-acyl carrier protein transacylase</fullName>
        <ecNumber evidence="4">2.3.1.39</ecNumber>
    </recommendedName>
</protein>
<dbReference type="EMBL" id="BJYE01000002">
    <property type="protein sequence ID" value="GEN55747.1"/>
    <property type="molecule type" value="Genomic_DNA"/>
</dbReference>
<name>A0A511WXR5_9BACI</name>
<reference evidence="7 8" key="1">
    <citation type="submission" date="2019-07" db="EMBL/GenBank/DDBJ databases">
        <title>Whole genome shotgun sequence of Halolactibacillus alkaliphilus NBRC 103919.</title>
        <authorList>
            <person name="Hosoyama A."/>
            <person name="Uohara A."/>
            <person name="Ohji S."/>
            <person name="Ichikawa N."/>
        </authorList>
    </citation>
    <scope>NUCLEOTIDE SEQUENCE [LARGE SCALE GENOMIC DNA]</scope>
    <source>
        <strain evidence="7 8">NBRC 103919</strain>
    </source>
</reference>
<dbReference type="InterPro" id="IPR004410">
    <property type="entry name" value="Malonyl_CoA-ACP_transAc_FabD"/>
</dbReference>
<dbReference type="InterPro" id="IPR016036">
    <property type="entry name" value="Malonyl_transacylase_ACP-bd"/>
</dbReference>
<feature type="active site" evidence="5">
    <location>
        <position position="198"/>
    </location>
</feature>
<evidence type="ECO:0000256" key="2">
    <source>
        <dbReference type="ARBA" id="ARBA00023315"/>
    </source>
</evidence>
<evidence type="ECO:0000256" key="5">
    <source>
        <dbReference type="PIRSR" id="PIRSR000446-1"/>
    </source>
</evidence>
<comment type="catalytic activity">
    <reaction evidence="3 4">
        <text>holo-[ACP] + malonyl-CoA = malonyl-[ACP] + CoA</text>
        <dbReference type="Rhea" id="RHEA:41792"/>
        <dbReference type="Rhea" id="RHEA-COMP:9623"/>
        <dbReference type="Rhea" id="RHEA-COMP:9685"/>
        <dbReference type="ChEBI" id="CHEBI:57287"/>
        <dbReference type="ChEBI" id="CHEBI:57384"/>
        <dbReference type="ChEBI" id="CHEBI:64479"/>
        <dbReference type="ChEBI" id="CHEBI:78449"/>
        <dbReference type="EC" id="2.3.1.39"/>
    </reaction>
</comment>
<sequence>MKRVVFMFPGQGSQDLGMGHAFYQHDDEAKTTVDNANDWLGFDIRGYMFDGPIETLTETKHAQPALVLSSGLALAQLTKAGVHPVAVLGHSLGEYSALVASGSLSLEQAVKLVYQRGLLMEQADPMQQGGMSAVLGLDEVTLEQVLAETEGKVEVANLNSPGQIVISGDKAAIEAITPKIKMAGAKRVIPLPVSGPFHSSFMRPQAEKFQAVLSDVAICSPDIPLLHNVTAKEATQPEQIKSLLIEQLYSKVRFQESIEQLLGQEIDAFVEVGNKKVLSGLVKKIDRKARVFHVEDIDSLQAFLTWYKEESE</sequence>
<evidence type="ECO:0000256" key="3">
    <source>
        <dbReference type="ARBA" id="ARBA00048462"/>
    </source>
</evidence>
<dbReference type="SUPFAM" id="SSF52151">
    <property type="entry name" value="FabD/lysophospholipase-like"/>
    <property type="match status" value="1"/>
</dbReference>
<dbReference type="Gene3D" id="3.40.366.10">
    <property type="entry name" value="Malonyl-Coenzyme A Acyl Carrier Protein, domain 2"/>
    <property type="match status" value="1"/>
</dbReference>
<organism evidence="7 8">
    <name type="scientific">Halolactibacillus alkaliphilus</name>
    <dbReference type="NCBI Taxonomy" id="442899"/>
    <lineage>
        <taxon>Bacteria</taxon>
        <taxon>Bacillati</taxon>
        <taxon>Bacillota</taxon>
        <taxon>Bacilli</taxon>
        <taxon>Bacillales</taxon>
        <taxon>Bacillaceae</taxon>
        <taxon>Halolactibacillus</taxon>
    </lineage>
</organism>
<dbReference type="PANTHER" id="PTHR42681">
    <property type="entry name" value="MALONYL-COA-ACYL CARRIER PROTEIN TRANSACYLASE, MITOCHONDRIAL"/>
    <property type="match status" value="1"/>
</dbReference>
<proteinExistence type="inferred from homology"/>
<dbReference type="FunFam" id="3.30.70.250:FF:000001">
    <property type="entry name" value="Malonyl CoA-acyl carrier protein transacylase"/>
    <property type="match status" value="1"/>
</dbReference>
<comment type="similarity">
    <text evidence="4">Belongs to the fabD family.</text>
</comment>
<dbReference type="Pfam" id="PF00698">
    <property type="entry name" value="Acyl_transf_1"/>
    <property type="match status" value="1"/>
</dbReference>
<dbReference type="NCBIfam" id="TIGR00128">
    <property type="entry name" value="fabD"/>
    <property type="match status" value="1"/>
</dbReference>
<dbReference type="Gene3D" id="3.30.70.250">
    <property type="entry name" value="Malonyl-CoA ACP transacylase, ACP-binding"/>
    <property type="match status" value="1"/>
</dbReference>
<dbReference type="GO" id="GO:0005829">
    <property type="term" value="C:cytosol"/>
    <property type="evidence" value="ECO:0007669"/>
    <property type="project" value="TreeGrafter"/>
</dbReference>
<evidence type="ECO:0000313" key="7">
    <source>
        <dbReference type="EMBL" id="GEN55747.1"/>
    </source>
</evidence>
<feature type="domain" description="Malonyl-CoA:ACP transacylase (MAT)" evidence="6">
    <location>
        <begin position="7"/>
        <end position="303"/>
    </location>
</feature>
<dbReference type="SMART" id="SM00827">
    <property type="entry name" value="PKS_AT"/>
    <property type="match status" value="1"/>
</dbReference>
<dbReference type="Proteomes" id="UP000321400">
    <property type="component" value="Unassembled WGS sequence"/>
</dbReference>
<comment type="caution">
    <text evidence="7">The sequence shown here is derived from an EMBL/GenBank/DDBJ whole genome shotgun (WGS) entry which is preliminary data.</text>
</comment>
<accession>A0A511WXR5</accession>
<dbReference type="InterPro" id="IPR014043">
    <property type="entry name" value="Acyl_transferase_dom"/>
</dbReference>
<gene>
    <name evidence="7" type="primary">fabD</name>
    <name evidence="7" type="ORF">HAL01_02110</name>
</gene>
<dbReference type="GO" id="GO:0006633">
    <property type="term" value="P:fatty acid biosynthetic process"/>
    <property type="evidence" value="ECO:0007669"/>
    <property type="project" value="TreeGrafter"/>
</dbReference>
<dbReference type="EC" id="2.3.1.39" evidence="4"/>
<keyword evidence="1 4" id="KW-0808">Transferase</keyword>
<keyword evidence="2 4" id="KW-0012">Acyltransferase</keyword>
<keyword evidence="8" id="KW-1185">Reference proteome</keyword>
<dbReference type="InterPro" id="IPR001227">
    <property type="entry name" value="Ac_transferase_dom_sf"/>
</dbReference>
<dbReference type="PIRSF" id="PIRSF000446">
    <property type="entry name" value="Mct"/>
    <property type="match status" value="1"/>
</dbReference>
<dbReference type="InterPro" id="IPR024925">
    <property type="entry name" value="Malonyl_CoA-ACP_transAc"/>
</dbReference>
<feature type="active site" evidence="5">
    <location>
        <position position="91"/>
    </location>
</feature>
<dbReference type="PANTHER" id="PTHR42681:SF1">
    <property type="entry name" value="MALONYL-COA-ACYL CARRIER PROTEIN TRANSACYLASE, MITOCHONDRIAL"/>
    <property type="match status" value="1"/>
</dbReference>
<dbReference type="AlphaFoldDB" id="A0A511WXR5"/>
<evidence type="ECO:0000256" key="4">
    <source>
        <dbReference type="PIRNR" id="PIRNR000446"/>
    </source>
</evidence>
<dbReference type="STRING" id="442899.SAMN05720591_10277"/>
<dbReference type="GO" id="GO:0004314">
    <property type="term" value="F:[acyl-carrier-protein] S-malonyltransferase activity"/>
    <property type="evidence" value="ECO:0007669"/>
    <property type="project" value="UniProtKB-EC"/>
</dbReference>
<dbReference type="RefSeq" id="WP_089799503.1">
    <property type="nucleotide sequence ID" value="NZ_BJYE01000002.1"/>
</dbReference>
<evidence type="ECO:0000313" key="8">
    <source>
        <dbReference type="Proteomes" id="UP000321400"/>
    </source>
</evidence>